<reference evidence="1 2" key="1">
    <citation type="submission" date="2017-12" db="EMBL/GenBank/DDBJ databases">
        <title>Sequencing, de novo assembly and annotation of complete genome of a new Thraustochytrid species, strain FCC1311.</title>
        <authorList>
            <person name="Sedici K."/>
            <person name="Godart F."/>
            <person name="Aiese Cigliano R."/>
            <person name="Sanseverino W."/>
            <person name="Barakat M."/>
            <person name="Ortet P."/>
            <person name="Marechal E."/>
            <person name="Cagnac O."/>
            <person name="Amato A."/>
        </authorList>
    </citation>
    <scope>NUCLEOTIDE SEQUENCE [LARGE SCALE GENOMIC DNA]</scope>
</reference>
<keyword evidence="2" id="KW-1185">Reference proteome</keyword>
<dbReference type="Proteomes" id="UP000241890">
    <property type="component" value="Unassembled WGS sequence"/>
</dbReference>
<dbReference type="AlphaFoldDB" id="A0A2R5FDG6"/>
<name>A0A2R5FDG6_9STRA</name>
<accession>A0A2R5FDG6</accession>
<organism evidence="1 2">
    <name type="scientific">Hondaea fermentalgiana</name>
    <dbReference type="NCBI Taxonomy" id="2315210"/>
    <lineage>
        <taxon>Eukaryota</taxon>
        <taxon>Sar</taxon>
        <taxon>Stramenopiles</taxon>
        <taxon>Bigyra</taxon>
        <taxon>Labyrinthulomycetes</taxon>
        <taxon>Thraustochytrida</taxon>
        <taxon>Thraustochytriidae</taxon>
        <taxon>Hondaea</taxon>
    </lineage>
</organism>
<dbReference type="EMBL" id="BEYU01001893">
    <property type="protein sequence ID" value="GBG16330.1"/>
    <property type="molecule type" value="Genomic_DNA"/>
</dbReference>
<gene>
    <name evidence="1" type="ORF">FCC1311_118052</name>
</gene>
<dbReference type="InParanoid" id="A0A2R5FDG6"/>
<evidence type="ECO:0000313" key="2">
    <source>
        <dbReference type="Proteomes" id="UP000241890"/>
    </source>
</evidence>
<evidence type="ECO:0000313" key="1">
    <source>
        <dbReference type="EMBL" id="GBG16330.1"/>
    </source>
</evidence>
<feature type="non-terminal residue" evidence="1">
    <location>
        <position position="251"/>
    </location>
</feature>
<proteinExistence type="predicted"/>
<sequence>MLLAGHAGSYPDVVQNPGHAELENYYFDATSEYLQRFATAVSNPLPAMRTLAFERRLGSAMWKEIGPRDLPEVQNFAEYLRLLLFTDVRQEVLGLPPYPTDALTDIQSREAVEVLEHRRCGSSVLSQSQDDDNLRLVYWLFKDIEENLLRCTYKPDGSFKTSIFAPLCAENPNVVNSEVQYNPLSDEMPPPDLVGRSTPRFLHLRVLHSAGLAWRCGTLLWKDYDQNAALYVGYLKHWAQHQNACSAARAN</sequence>
<protein>
    <submittedName>
        <fullName evidence="1">Uncharacterized protein</fullName>
    </submittedName>
</protein>
<comment type="caution">
    <text evidence="1">The sequence shown here is derived from an EMBL/GenBank/DDBJ whole genome shotgun (WGS) entry which is preliminary data.</text>
</comment>